<dbReference type="PANTHER" id="PTHR35802:SF1">
    <property type="entry name" value="PROTEASE SYNTHASE AND SPORULATION PROTEIN PAI 2"/>
    <property type="match status" value="1"/>
</dbReference>
<feature type="region of interest" description="Disordered" evidence="1">
    <location>
        <begin position="205"/>
        <end position="224"/>
    </location>
</feature>
<evidence type="ECO:0000256" key="1">
    <source>
        <dbReference type="SAM" id="MobiDB-lite"/>
    </source>
</evidence>
<proteinExistence type="predicted"/>
<dbReference type="PANTHER" id="PTHR35802">
    <property type="entry name" value="PROTEASE SYNTHASE AND SPORULATION PROTEIN PAI 2"/>
    <property type="match status" value="1"/>
</dbReference>
<evidence type="ECO:0000313" key="2">
    <source>
        <dbReference type="EMBL" id="WEK46534.1"/>
    </source>
</evidence>
<accession>A0AAJ5X9G2</accession>
<protein>
    <submittedName>
        <fullName evidence="2">FMN-binding negative transcriptional regulator</fullName>
    </submittedName>
</protein>
<dbReference type="Gene3D" id="2.30.110.10">
    <property type="entry name" value="Electron Transport, Fmn-binding Protein, Chain A"/>
    <property type="match status" value="1"/>
</dbReference>
<dbReference type="InterPro" id="IPR007396">
    <property type="entry name" value="TR_PAI2-type"/>
</dbReference>
<dbReference type="AlphaFoldDB" id="A0AAJ5X9G2"/>
<name>A0AAJ5X9G2_9SPHN</name>
<dbReference type="Proteomes" id="UP001218362">
    <property type="component" value="Chromosome"/>
</dbReference>
<sequence>MDFPSGKADDLADLIRAYPLAWLVTCGSSGFDATPLPLIAETDEAGEVVALIGHCSRRNAQVAALRKHPFAFALFMGPQGYISPALVSNPKWVPTWNFAVAVLALEVALDDDGTEEAVRRLTEQVEAGQPEPWRMEQAGERIGALMTRIIGFRARVLAKDVRLKLGQEEDAATAAEIIAGLADSDLAQWMGRMNRDRTEPAANLHAQGHTAAANQVSASAGIDG</sequence>
<evidence type="ECO:0000313" key="3">
    <source>
        <dbReference type="Proteomes" id="UP001218362"/>
    </source>
</evidence>
<gene>
    <name evidence="2" type="ORF">P0Y56_16230</name>
</gene>
<dbReference type="PIRSF" id="PIRSF010372">
    <property type="entry name" value="PaiB"/>
    <property type="match status" value="1"/>
</dbReference>
<dbReference type="Pfam" id="PF04299">
    <property type="entry name" value="FMN_bind_2"/>
    <property type="match status" value="1"/>
</dbReference>
<dbReference type="KEGG" id="acob:P0Y56_16230"/>
<dbReference type="EMBL" id="CP119316">
    <property type="protein sequence ID" value="WEK46534.1"/>
    <property type="molecule type" value="Genomic_DNA"/>
</dbReference>
<dbReference type="SUPFAM" id="SSF50475">
    <property type="entry name" value="FMN-binding split barrel"/>
    <property type="match status" value="1"/>
</dbReference>
<dbReference type="InterPro" id="IPR012349">
    <property type="entry name" value="Split_barrel_FMN-bd"/>
</dbReference>
<reference evidence="2" key="1">
    <citation type="submission" date="2023-03" db="EMBL/GenBank/DDBJ databases">
        <title>Andean soil-derived lignocellulolytic bacterial consortium as a source of novel taxa and putative plastic-active enzymes.</title>
        <authorList>
            <person name="Diaz-Garcia L."/>
            <person name="Chuvochina M."/>
            <person name="Feuerriegel G."/>
            <person name="Bunk B."/>
            <person name="Sproer C."/>
            <person name="Streit W.R."/>
            <person name="Rodriguez L.M."/>
            <person name="Overmann J."/>
            <person name="Jimenez D.J."/>
        </authorList>
    </citation>
    <scope>NUCLEOTIDE SEQUENCE</scope>
    <source>
        <strain evidence="2">MAG 26</strain>
    </source>
</reference>
<organism evidence="2 3">
    <name type="scientific">Candidatus Andeanibacterium colombiense</name>
    <dbReference type="NCBI Taxonomy" id="3121345"/>
    <lineage>
        <taxon>Bacteria</taxon>
        <taxon>Pseudomonadati</taxon>
        <taxon>Pseudomonadota</taxon>
        <taxon>Alphaproteobacteria</taxon>
        <taxon>Sphingomonadales</taxon>
        <taxon>Sphingomonadaceae</taxon>
        <taxon>Candidatus Andeanibacterium</taxon>
    </lineage>
</organism>